<dbReference type="PANTHER" id="PTHR43792:SF1">
    <property type="entry name" value="N-ACETYLTRANSFERASE DOMAIN-CONTAINING PROTEIN"/>
    <property type="match status" value="1"/>
</dbReference>
<name>A0AAC9UNZ7_LATCU</name>
<accession>A0AAC9UNZ7</accession>
<dbReference type="RefSeq" id="WP_089556646.1">
    <property type="nucleotide sequence ID" value="NZ_CP022474.1"/>
</dbReference>
<dbReference type="SUPFAM" id="SSF55729">
    <property type="entry name" value="Acyl-CoA N-acyltransferases (Nat)"/>
    <property type="match status" value="1"/>
</dbReference>
<organism evidence="2 3">
    <name type="scientific">Latilactobacillus curvatus</name>
    <name type="common">Lactobacillus curvatus</name>
    <dbReference type="NCBI Taxonomy" id="28038"/>
    <lineage>
        <taxon>Bacteria</taxon>
        <taxon>Bacillati</taxon>
        <taxon>Bacillota</taxon>
        <taxon>Bacilli</taxon>
        <taxon>Lactobacillales</taxon>
        <taxon>Lactobacillaceae</taxon>
        <taxon>Latilactobacillus</taxon>
    </lineage>
</organism>
<dbReference type="Proteomes" id="UP000199749">
    <property type="component" value="Chromosome"/>
</dbReference>
<dbReference type="PANTHER" id="PTHR43792">
    <property type="entry name" value="GNAT FAMILY, PUTATIVE (AFU_ORTHOLOGUE AFUA_3G00765)-RELATED-RELATED"/>
    <property type="match status" value="1"/>
</dbReference>
<dbReference type="InterPro" id="IPR051531">
    <property type="entry name" value="N-acetyltransferase"/>
</dbReference>
<evidence type="ECO:0000259" key="1">
    <source>
        <dbReference type="PROSITE" id="PS51186"/>
    </source>
</evidence>
<dbReference type="Gene3D" id="3.40.630.30">
    <property type="match status" value="1"/>
</dbReference>
<evidence type="ECO:0000313" key="2">
    <source>
        <dbReference type="EMBL" id="ASN60011.1"/>
    </source>
</evidence>
<dbReference type="Pfam" id="PF13302">
    <property type="entry name" value="Acetyltransf_3"/>
    <property type="match status" value="1"/>
</dbReference>
<dbReference type="GO" id="GO:0016747">
    <property type="term" value="F:acyltransferase activity, transferring groups other than amino-acyl groups"/>
    <property type="evidence" value="ECO:0007669"/>
    <property type="project" value="InterPro"/>
</dbReference>
<reference evidence="2 3" key="1">
    <citation type="submission" date="2017-07" db="EMBL/GenBank/DDBJ databases">
        <title>Lactobacillus curvatus MRS6 whole genome.</title>
        <authorList>
            <person name="Jans C."/>
            <person name="Lagler S."/>
            <person name="Lacroix C."/>
            <person name="Meile L."/>
            <person name="Stevens M.J.A."/>
        </authorList>
    </citation>
    <scope>NUCLEOTIDE SEQUENCE [LARGE SCALE GENOMIC DNA]</scope>
    <source>
        <strain evidence="2 3">MRS6</strain>
    </source>
</reference>
<gene>
    <name evidence="2" type="ORF">CG419_04910</name>
</gene>
<sequence length="178" mass="20265">MMKKYVFESERLGFRLVEEKDINNIYEMNSDSDVMKYFPAPLTADESKEYVVKVMKHQQAEGYSNYIVALKQTGEFVGVIGLLKINFGTDLLGEVEIGWRLSKKHWHKGYAAEGAAAVLEYGHMTLNIPVIYSFTAKINTPSEQVMKRIGMSYVGEFEHPKVTDGSNLKSHVLYKSVR</sequence>
<proteinExistence type="predicted"/>
<dbReference type="EMBL" id="CP022474">
    <property type="protein sequence ID" value="ASN60011.1"/>
    <property type="molecule type" value="Genomic_DNA"/>
</dbReference>
<protein>
    <submittedName>
        <fullName evidence="2">GNAT family N-acetyltransferase</fullName>
    </submittedName>
</protein>
<dbReference type="AlphaFoldDB" id="A0AAC9UNZ7"/>
<dbReference type="InterPro" id="IPR000182">
    <property type="entry name" value="GNAT_dom"/>
</dbReference>
<dbReference type="PROSITE" id="PS51186">
    <property type="entry name" value="GNAT"/>
    <property type="match status" value="1"/>
</dbReference>
<dbReference type="InterPro" id="IPR016181">
    <property type="entry name" value="Acyl_CoA_acyltransferase"/>
</dbReference>
<feature type="domain" description="N-acetyltransferase" evidence="1">
    <location>
        <begin position="12"/>
        <end position="178"/>
    </location>
</feature>
<evidence type="ECO:0000313" key="3">
    <source>
        <dbReference type="Proteomes" id="UP000199749"/>
    </source>
</evidence>